<protein>
    <recommendedName>
        <fullName evidence="1">2-hydroxychromene-2-carboxylate isomerase</fullName>
        <ecNumber evidence="1">5.99.1.4</ecNumber>
    </recommendedName>
</protein>
<evidence type="ECO:0000256" key="1">
    <source>
        <dbReference type="PIRNR" id="PIRNR006386"/>
    </source>
</evidence>
<dbReference type="SUPFAM" id="SSF52833">
    <property type="entry name" value="Thioredoxin-like"/>
    <property type="match status" value="1"/>
</dbReference>
<evidence type="ECO:0000313" key="5">
    <source>
        <dbReference type="Proteomes" id="UP000198992"/>
    </source>
</evidence>
<dbReference type="InterPro" id="IPR001853">
    <property type="entry name" value="DSBA-like_thioredoxin_dom"/>
</dbReference>
<dbReference type="Gene3D" id="3.40.30.10">
    <property type="entry name" value="Glutaredoxin"/>
    <property type="match status" value="1"/>
</dbReference>
<dbReference type="GO" id="GO:0004602">
    <property type="term" value="F:glutathione peroxidase activity"/>
    <property type="evidence" value="ECO:0007669"/>
    <property type="project" value="TreeGrafter"/>
</dbReference>
<sequence>MQAEFVLDYRSPYCYLANTQMKRLGAQIVYTPVDIVSVMKKVNNQPSSMCPPKAKYAGIDAARWARHYDVPFSPNGGVLEALKQGQLNKPLVSRVGVAAKEMGIFERVNDALLEAVWAGADDLTTDKGRSSFLASRSIRSDLWEIAASPEIAHQLAANDQNAAERGVFGIPTFFVDGEMFFGNDRLHFVRTHLETANKVSGK</sequence>
<dbReference type="EC" id="5.99.1.4" evidence="1"/>
<dbReference type="InterPro" id="IPR036249">
    <property type="entry name" value="Thioredoxin-like_sf"/>
</dbReference>
<comment type="catalytic activity">
    <reaction evidence="1">
        <text>2-hydroxychromene-2-carboxylate = (3E)-4-(2-hydroxyphenyl)-2-oxobut-3-enoate</text>
        <dbReference type="Rhea" id="RHEA:27401"/>
        <dbReference type="ChEBI" id="CHEBI:59350"/>
        <dbReference type="ChEBI" id="CHEBI:59353"/>
        <dbReference type="EC" id="5.99.1.4"/>
    </reaction>
</comment>
<dbReference type="PANTHER" id="PTHR42943">
    <property type="entry name" value="GLUTATHIONE S-TRANSFERASE KAPPA"/>
    <property type="match status" value="1"/>
</dbReference>
<evidence type="ECO:0000256" key="2">
    <source>
        <dbReference type="PIRSR" id="PIRSR006386-1"/>
    </source>
</evidence>
<dbReference type="PIRSF" id="PIRSF006386">
    <property type="entry name" value="HCCAis_GSTk"/>
    <property type="match status" value="1"/>
</dbReference>
<dbReference type="InterPro" id="IPR014440">
    <property type="entry name" value="HCCAis_GSTk"/>
</dbReference>
<gene>
    <name evidence="4" type="ORF">SAMN05444164_6914</name>
</gene>
<accession>A0A1H5G3Q7</accession>
<organism evidence="4 5">
    <name type="scientific">Bradyrhizobium erythrophlei</name>
    <dbReference type="NCBI Taxonomy" id="1437360"/>
    <lineage>
        <taxon>Bacteria</taxon>
        <taxon>Pseudomonadati</taxon>
        <taxon>Pseudomonadota</taxon>
        <taxon>Alphaproteobacteria</taxon>
        <taxon>Hyphomicrobiales</taxon>
        <taxon>Nitrobacteraceae</taxon>
        <taxon>Bradyrhizobium</taxon>
    </lineage>
</organism>
<dbReference type="Pfam" id="PF01323">
    <property type="entry name" value="DSBA"/>
    <property type="match status" value="1"/>
</dbReference>
<proteinExistence type="inferred from homology"/>
<dbReference type="InterPro" id="IPR051924">
    <property type="entry name" value="GST_Kappa/NadH"/>
</dbReference>
<feature type="active site" description="Nucleophile" evidence="2">
    <location>
        <position position="11"/>
    </location>
</feature>
<dbReference type="GO" id="GO:0004364">
    <property type="term" value="F:glutathione transferase activity"/>
    <property type="evidence" value="ECO:0007669"/>
    <property type="project" value="TreeGrafter"/>
</dbReference>
<comment type="similarity">
    <text evidence="1">Belongs to the GST superfamily. NadH family.</text>
</comment>
<dbReference type="EMBL" id="FNTH01000001">
    <property type="protein sequence ID" value="SEE10340.1"/>
    <property type="molecule type" value="Genomic_DNA"/>
</dbReference>
<evidence type="ECO:0000313" key="4">
    <source>
        <dbReference type="EMBL" id="SEE10340.1"/>
    </source>
</evidence>
<dbReference type="AlphaFoldDB" id="A0A1H5G3Q7"/>
<dbReference type="GO" id="GO:0018845">
    <property type="term" value="F:2-hydroxychromene-2-carboxylate isomerase activity"/>
    <property type="evidence" value="ECO:0007669"/>
    <property type="project" value="UniProtKB-UniRule"/>
</dbReference>
<feature type="domain" description="DSBA-like thioredoxin" evidence="3">
    <location>
        <begin position="4"/>
        <end position="193"/>
    </location>
</feature>
<keyword evidence="1 4" id="KW-0413">Isomerase</keyword>
<dbReference type="Proteomes" id="UP000198992">
    <property type="component" value="Unassembled WGS sequence"/>
</dbReference>
<reference evidence="4 5" key="1">
    <citation type="submission" date="2016-10" db="EMBL/GenBank/DDBJ databases">
        <authorList>
            <person name="de Groot N.N."/>
        </authorList>
    </citation>
    <scope>NUCLEOTIDE SEQUENCE [LARGE SCALE GENOMIC DNA]</scope>
    <source>
        <strain evidence="4 5">MT12</strain>
    </source>
</reference>
<name>A0A1H5G3Q7_9BRAD</name>
<dbReference type="GO" id="GO:0006749">
    <property type="term" value="P:glutathione metabolic process"/>
    <property type="evidence" value="ECO:0007669"/>
    <property type="project" value="TreeGrafter"/>
</dbReference>
<dbReference type="PANTHER" id="PTHR42943:SF2">
    <property type="entry name" value="GLUTATHIONE S-TRANSFERASE KAPPA 1"/>
    <property type="match status" value="1"/>
</dbReference>
<dbReference type="RefSeq" id="WP_171948031.1">
    <property type="nucleotide sequence ID" value="NZ_FNTH01000001.1"/>
</dbReference>
<evidence type="ECO:0000259" key="3">
    <source>
        <dbReference type="Pfam" id="PF01323"/>
    </source>
</evidence>